<feature type="region of interest" description="Disordered" evidence="1">
    <location>
        <begin position="553"/>
        <end position="646"/>
    </location>
</feature>
<dbReference type="Proteomes" id="UP000245783">
    <property type="component" value="Unassembled WGS sequence"/>
</dbReference>
<dbReference type="PANTHER" id="PTHR23244:SF493">
    <property type="entry name" value="GALACTOSE OXIDASE, CENTRAL DOMAIN FAMILY PROTEIN"/>
    <property type="match status" value="1"/>
</dbReference>
<dbReference type="PANTHER" id="PTHR23244">
    <property type="entry name" value="KELCH REPEAT DOMAIN"/>
    <property type="match status" value="1"/>
</dbReference>
<feature type="region of interest" description="Disordered" evidence="1">
    <location>
        <begin position="99"/>
        <end position="125"/>
    </location>
</feature>
<gene>
    <name evidence="2" type="ORF">IE81DRAFT_322776</name>
</gene>
<reference evidence="2 3" key="1">
    <citation type="journal article" date="2018" name="Mol. Biol. Evol.">
        <title>Broad Genomic Sampling Reveals a Smut Pathogenic Ancestry of the Fungal Clade Ustilaginomycotina.</title>
        <authorList>
            <person name="Kijpornyongpan T."/>
            <person name="Mondo S.J."/>
            <person name="Barry K."/>
            <person name="Sandor L."/>
            <person name="Lee J."/>
            <person name="Lipzen A."/>
            <person name="Pangilinan J."/>
            <person name="LaButti K."/>
            <person name="Hainaut M."/>
            <person name="Henrissat B."/>
            <person name="Grigoriev I.V."/>
            <person name="Spatafora J.W."/>
            <person name="Aime M.C."/>
        </authorList>
    </citation>
    <scope>NUCLEOTIDE SEQUENCE [LARGE SCALE GENOMIC DNA]</scope>
    <source>
        <strain evidence="2 3">MCA 4658</strain>
    </source>
</reference>
<feature type="region of interest" description="Disordered" evidence="1">
    <location>
        <begin position="994"/>
        <end position="1018"/>
    </location>
</feature>
<feature type="compositionally biased region" description="Low complexity" evidence="1">
    <location>
        <begin position="629"/>
        <end position="640"/>
    </location>
</feature>
<name>A0A316W0J9_9BASI</name>
<proteinExistence type="predicted"/>
<dbReference type="GeneID" id="37035614"/>
<keyword evidence="3" id="KW-1185">Reference proteome</keyword>
<dbReference type="SUPFAM" id="SSF50965">
    <property type="entry name" value="Galactose oxidase, central domain"/>
    <property type="match status" value="1"/>
</dbReference>
<dbReference type="STRING" id="1522189.A0A316W0J9"/>
<sequence>MCHAEALKSHRRAASHSSGAPRGKHRAASSCLLRAVIVSLLWPALLGSSQGGSATVAAVALPPAAADSRYMASANGQGTFESTSDGSTALLFRDAHSTGSTQDAASGALPTGPSRKDDFNPGPRWGHTAAYLPSAKSIIFIGGQVPSNSSEKAGMVTNDVFALDVSELVAANVSAAQQAGRRGDSGEHWTLLNSANLPPHAFAARALTHKANQENGQIWLVGGATDDCAGNAPVYRWSTSTSNLTDGKWDALHDLPSNVNVSAPVRRRGARAVQVPNELGLQNMQDEKKARQAGATTFMVVGGTTDGSTCAPVASTSKGTADYFGVDFWSALPSASAKGGAISARSLALDSHMSGFPVVDYATVLLPANSVTKSNARVLFLGGRDSHQSLVDMNHIWALDLATGKWERWITTASVDAQDMPAGRLGHTASRTSDGKIIMHGGFLSTAASGVHRNATDEVFVLDPTVTPARWSRVSGMSGKVPARAFHTAIWADKVLVIGFGQESEGTSAVDQALSTRAQSDTQARASSGLLYYLDTAAPGGWRWSSSIAEVLSNRQSSPTDPDTRPQTEAQHTSNGEAPKGAISSDHQTGAGAAKDHLMPQSDPLRNVGTQHIISGLGNGETSAHADTAPNAIAPSSPSSTLSQPGKSGVIAGSVLGAAALVAAFAGVYAARTRKRRRLEEKDALQSYYARDVVSPVDTLADRGPPVSSLWINQPKTWANSASRGLKRHASNASNAIFNRGRREDQTDRDIDEEKSTYTSHMQGPGAVSAFKIKRKAPPRVRSSMRRQQEAVRAVLGDPPHASSFEASRAGLPEAFIEAVVADVYDAYAPASAQRTVRGGRRAPHDLRDSRGADGEELREYLDVPDMGQPLERMMTRAPSSESLGSVGTASHFSYPYLAAMHRPSMATMCSPGQATLDLGSSPARTRTSPALRTLELPNAMRQHRIRRHQAPYAAAALREYGRMCPPTPVRVSSRQETPAWWKEMMTSPERKGMLWSPTLLSPKTSLRRGDREPSDEGTEEMLVNAAEMDGATSPTITDFAMDVAAQEDGRRRRSMSSPLFPWEENVNVGGTTLRASSPVPFHHHLPTRPASALMKTELVGTKQPLPVIGPDAEVEATLDAQRRRSQHASRRKARKSTLRVMNAVVRPSSSEECAERTPTLC</sequence>
<dbReference type="AlphaFoldDB" id="A0A316W0J9"/>
<evidence type="ECO:0000313" key="3">
    <source>
        <dbReference type="Proteomes" id="UP000245783"/>
    </source>
</evidence>
<dbReference type="RefSeq" id="XP_025370224.1">
    <property type="nucleotide sequence ID" value="XM_025513744.1"/>
</dbReference>
<accession>A0A316W0J9</accession>
<protein>
    <recommendedName>
        <fullName evidence="4">Galactose oxidase</fullName>
    </recommendedName>
</protein>
<evidence type="ECO:0000313" key="2">
    <source>
        <dbReference type="EMBL" id="PWN43064.1"/>
    </source>
</evidence>
<feature type="region of interest" description="Disordered" evidence="1">
    <location>
        <begin position="722"/>
        <end position="764"/>
    </location>
</feature>
<dbReference type="InterPro" id="IPR011043">
    <property type="entry name" value="Gal_Oxase/kelch_b-propeller"/>
</dbReference>
<feature type="compositionally biased region" description="Polar residues" evidence="1">
    <location>
        <begin position="553"/>
        <end position="576"/>
    </location>
</feature>
<feature type="compositionally biased region" description="Basic and acidic residues" evidence="1">
    <location>
        <begin position="741"/>
        <end position="756"/>
    </location>
</feature>
<dbReference type="EMBL" id="KZ819373">
    <property type="protein sequence ID" value="PWN43064.1"/>
    <property type="molecule type" value="Genomic_DNA"/>
</dbReference>
<dbReference type="Gene3D" id="2.120.10.80">
    <property type="entry name" value="Kelch-type beta propeller"/>
    <property type="match status" value="2"/>
</dbReference>
<organism evidence="2 3">
    <name type="scientific">Ceraceosorus guamensis</name>
    <dbReference type="NCBI Taxonomy" id="1522189"/>
    <lineage>
        <taxon>Eukaryota</taxon>
        <taxon>Fungi</taxon>
        <taxon>Dikarya</taxon>
        <taxon>Basidiomycota</taxon>
        <taxon>Ustilaginomycotina</taxon>
        <taxon>Exobasidiomycetes</taxon>
        <taxon>Ceraceosorales</taxon>
        <taxon>Ceraceosoraceae</taxon>
        <taxon>Ceraceosorus</taxon>
    </lineage>
</organism>
<dbReference type="InParanoid" id="A0A316W0J9"/>
<evidence type="ECO:0000256" key="1">
    <source>
        <dbReference type="SAM" id="MobiDB-lite"/>
    </source>
</evidence>
<dbReference type="OrthoDB" id="432528at2759"/>
<evidence type="ECO:0008006" key="4">
    <source>
        <dbReference type="Google" id="ProtNLM"/>
    </source>
</evidence>
<dbReference type="InterPro" id="IPR015915">
    <property type="entry name" value="Kelch-typ_b-propeller"/>
</dbReference>
<feature type="region of interest" description="Disordered" evidence="1">
    <location>
        <begin position="1"/>
        <end position="25"/>
    </location>
</feature>